<sequence length="138" mass="15080">MSSSTLHLIEAAVEALCSLNAQAFARCFTPDARLVLPNGQQLQGRAEIQGALADLSQRLIQVDLKISGMTIAAGTAYVAWHWRSLARQTGKWQVSDNLIVLQFNQGLISAWREYQAQPLENPASPQPASLKSQRPPDA</sequence>
<evidence type="ECO:0000256" key="1">
    <source>
        <dbReference type="SAM" id="MobiDB-lite"/>
    </source>
</evidence>
<name>A0ABD4T1S4_9CYAN</name>
<keyword evidence="4" id="KW-1185">Reference proteome</keyword>
<dbReference type="AlphaFoldDB" id="A0ABD4T1S4"/>
<dbReference type="Proteomes" id="UP000031561">
    <property type="component" value="Unassembled WGS sequence"/>
</dbReference>
<reference evidence="3 4" key="1">
    <citation type="journal article" date="2015" name="Genome Announc.">
        <title>Draft Genome Sequence of Filamentous Marine Cyanobacterium Lyngbya confervoides Strain BDU141951.</title>
        <authorList>
            <person name="Chandrababunaidu M.M."/>
            <person name="Sen D."/>
            <person name="Tripathy S."/>
        </authorList>
    </citation>
    <scope>NUCLEOTIDE SEQUENCE [LARGE SCALE GENOMIC DNA]</scope>
    <source>
        <strain evidence="3 4">BDU141951</strain>
    </source>
</reference>
<dbReference type="Pfam" id="PF12680">
    <property type="entry name" value="SnoaL_2"/>
    <property type="match status" value="1"/>
</dbReference>
<dbReference type="Gene3D" id="3.10.450.50">
    <property type="match status" value="1"/>
</dbReference>
<dbReference type="InterPro" id="IPR037401">
    <property type="entry name" value="SnoaL-like"/>
</dbReference>
<feature type="domain" description="SnoaL-like" evidence="2">
    <location>
        <begin position="10"/>
        <end position="110"/>
    </location>
</feature>
<comment type="caution">
    <text evidence="3">The sequence shown here is derived from an EMBL/GenBank/DDBJ whole genome shotgun (WGS) entry which is preliminary data.</text>
</comment>
<protein>
    <submittedName>
        <fullName evidence="3">Nuclear transport factor 2 family protein</fullName>
    </submittedName>
</protein>
<proteinExistence type="predicted"/>
<accession>A0ABD4T1S4</accession>
<evidence type="ECO:0000313" key="4">
    <source>
        <dbReference type="Proteomes" id="UP000031561"/>
    </source>
</evidence>
<gene>
    <name evidence="3" type="ORF">QQ91_0006860</name>
</gene>
<evidence type="ECO:0000259" key="2">
    <source>
        <dbReference type="Pfam" id="PF12680"/>
    </source>
</evidence>
<evidence type="ECO:0000313" key="3">
    <source>
        <dbReference type="EMBL" id="MCM1982544.1"/>
    </source>
</evidence>
<dbReference type="SUPFAM" id="SSF54427">
    <property type="entry name" value="NTF2-like"/>
    <property type="match status" value="1"/>
</dbReference>
<feature type="region of interest" description="Disordered" evidence="1">
    <location>
        <begin position="118"/>
        <end position="138"/>
    </location>
</feature>
<organism evidence="3 4">
    <name type="scientific">Lyngbya confervoides BDU141951</name>
    <dbReference type="NCBI Taxonomy" id="1574623"/>
    <lineage>
        <taxon>Bacteria</taxon>
        <taxon>Bacillati</taxon>
        <taxon>Cyanobacteriota</taxon>
        <taxon>Cyanophyceae</taxon>
        <taxon>Oscillatoriophycideae</taxon>
        <taxon>Oscillatoriales</taxon>
        <taxon>Microcoleaceae</taxon>
        <taxon>Lyngbya</taxon>
    </lineage>
</organism>
<dbReference type="InterPro" id="IPR032710">
    <property type="entry name" value="NTF2-like_dom_sf"/>
</dbReference>
<dbReference type="EMBL" id="JTHE03000042">
    <property type="protein sequence ID" value="MCM1982544.1"/>
    <property type="molecule type" value="Genomic_DNA"/>
</dbReference>
<dbReference type="RefSeq" id="WP_166281384.1">
    <property type="nucleotide sequence ID" value="NZ_JTHE03000042.1"/>
</dbReference>